<protein>
    <submittedName>
        <fullName evidence="1">Uncharacterized protein</fullName>
    </submittedName>
</protein>
<proteinExistence type="predicted"/>
<accession>A0A7K1Y1I7</accession>
<dbReference type="RefSeq" id="WP_160907998.1">
    <property type="nucleotide sequence ID" value="NZ_WVHS01000004.1"/>
</dbReference>
<organism evidence="1 2">
    <name type="scientific">Hufsiella ginkgonis</name>
    <dbReference type="NCBI Taxonomy" id="2695274"/>
    <lineage>
        <taxon>Bacteria</taxon>
        <taxon>Pseudomonadati</taxon>
        <taxon>Bacteroidota</taxon>
        <taxon>Sphingobacteriia</taxon>
        <taxon>Sphingobacteriales</taxon>
        <taxon>Sphingobacteriaceae</taxon>
        <taxon>Hufsiella</taxon>
    </lineage>
</organism>
<evidence type="ECO:0000313" key="2">
    <source>
        <dbReference type="Proteomes" id="UP000451233"/>
    </source>
</evidence>
<evidence type="ECO:0000313" key="1">
    <source>
        <dbReference type="EMBL" id="MXV16987.1"/>
    </source>
</evidence>
<name>A0A7K1Y1I7_9SPHI</name>
<dbReference type="Proteomes" id="UP000451233">
    <property type="component" value="Unassembled WGS sequence"/>
</dbReference>
<reference evidence="1 2" key="1">
    <citation type="submission" date="2019-11" db="EMBL/GenBank/DDBJ databases">
        <title>Pedobacter sp. HMF7056 Genome sequencing and assembly.</title>
        <authorList>
            <person name="Kang H."/>
            <person name="Kim H."/>
            <person name="Joh K."/>
        </authorList>
    </citation>
    <scope>NUCLEOTIDE SEQUENCE [LARGE SCALE GENOMIC DNA]</scope>
    <source>
        <strain evidence="1 2">HMF7056</strain>
    </source>
</reference>
<keyword evidence="2" id="KW-1185">Reference proteome</keyword>
<dbReference type="EMBL" id="WVHS01000004">
    <property type="protein sequence ID" value="MXV16987.1"/>
    <property type="molecule type" value="Genomic_DNA"/>
</dbReference>
<gene>
    <name evidence="1" type="ORF">GS398_16935</name>
</gene>
<comment type="caution">
    <text evidence="1">The sequence shown here is derived from an EMBL/GenBank/DDBJ whole genome shotgun (WGS) entry which is preliminary data.</text>
</comment>
<sequence>MGQIFTVTFNQSRYQYRIVQANLTGDVPELQVLVPEGTVTLCKEKHGWIQKDGAASILGEAIKAIGNSISLRYRV</sequence>
<dbReference type="AlphaFoldDB" id="A0A7K1Y1I7"/>